<dbReference type="InterPro" id="IPR037171">
    <property type="entry name" value="NagB/RpiA_transferase-like"/>
</dbReference>
<dbReference type="PROSITE" id="PS51000">
    <property type="entry name" value="HTH_DEOR_2"/>
    <property type="match status" value="1"/>
</dbReference>
<dbReference type="InterPro" id="IPR001034">
    <property type="entry name" value="DeoR_HTH"/>
</dbReference>
<dbReference type="STRING" id="1125725.HMPREF1325_0970"/>
<dbReference type="PRINTS" id="PR00037">
    <property type="entry name" value="HTHLACR"/>
</dbReference>
<dbReference type="SMART" id="SM00420">
    <property type="entry name" value="HTH_DEOR"/>
    <property type="match status" value="1"/>
</dbReference>
<evidence type="ECO:0000313" key="7">
    <source>
        <dbReference type="Proteomes" id="UP000016412"/>
    </source>
</evidence>
<dbReference type="GO" id="GO:0003677">
    <property type="term" value="F:DNA binding"/>
    <property type="evidence" value="ECO:0007669"/>
    <property type="project" value="UniProtKB-KW"/>
</dbReference>
<accession>U2MRX5</accession>
<dbReference type="Proteomes" id="UP000016412">
    <property type="component" value="Unassembled WGS sequence"/>
</dbReference>
<dbReference type="Gene3D" id="3.40.50.1360">
    <property type="match status" value="1"/>
</dbReference>
<dbReference type="eggNOG" id="COG1349">
    <property type="taxonomic scope" value="Bacteria"/>
</dbReference>
<keyword evidence="1" id="KW-0805">Transcription regulation</keyword>
<dbReference type="InterPro" id="IPR014036">
    <property type="entry name" value="DeoR-like_C"/>
</dbReference>
<dbReference type="PATRIC" id="fig|1125725.3.peg.2291"/>
<protein>
    <submittedName>
        <fullName evidence="5">Transcriptional regulator, DeoR family</fullName>
    </submittedName>
</protein>
<dbReference type="GO" id="GO:0003700">
    <property type="term" value="F:DNA-binding transcription factor activity"/>
    <property type="evidence" value="ECO:0007669"/>
    <property type="project" value="InterPro"/>
</dbReference>
<name>U2MRX5_TRESO</name>
<evidence type="ECO:0000313" key="5">
    <source>
        <dbReference type="EMBL" id="ERF59776.1"/>
    </source>
</evidence>
<keyword evidence="3" id="KW-0804">Transcription</keyword>
<evidence type="ECO:0000313" key="8">
    <source>
        <dbReference type="Proteomes" id="UP000016646"/>
    </source>
</evidence>
<dbReference type="Proteomes" id="UP000016646">
    <property type="component" value="Unassembled WGS sequence"/>
</dbReference>
<gene>
    <name evidence="6" type="ORF">HMPREF0860_1736</name>
    <name evidence="5" type="ORF">HMPREF1325_0970</name>
</gene>
<dbReference type="InterPro" id="IPR036388">
    <property type="entry name" value="WH-like_DNA-bd_sf"/>
</dbReference>
<dbReference type="PANTHER" id="PTHR30363">
    <property type="entry name" value="HTH-TYPE TRANSCRIPTIONAL REGULATOR SRLR-RELATED"/>
    <property type="match status" value="1"/>
</dbReference>
<dbReference type="SMART" id="SM01134">
    <property type="entry name" value="DeoRC"/>
    <property type="match status" value="1"/>
</dbReference>
<dbReference type="Pfam" id="PF08220">
    <property type="entry name" value="HTH_DeoR"/>
    <property type="match status" value="1"/>
</dbReference>
<dbReference type="EMBL" id="AVQI01000022">
    <property type="protein sequence ID" value="ERK04405.1"/>
    <property type="molecule type" value="Genomic_DNA"/>
</dbReference>
<proteinExistence type="predicted"/>
<evidence type="ECO:0000259" key="4">
    <source>
        <dbReference type="PROSITE" id="PS51000"/>
    </source>
</evidence>
<dbReference type="Gene3D" id="1.10.10.10">
    <property type="entry name" value="Winged helix-like DNA-binding domain superfamily/Winged helix DNA-binding domain"/>
    <property type="match status" value="1"/>
</dbReference>
<sequence>MKKNAIKTLEIERERYILDKIKTAGSVQVDSLAKELDVSAMTIRRDLTSLKTRGLINRCHGGAIIKQETPYYNKKVSNAAEKCRIANAAVKFIKANDTVFLDAGTTTYQIAQLIADRKDVTVITDDLQIAMMLSQSRTNVYICGGYIQKTTGCVMGMFAEQIIENFLIDAAFIGTAAIDEDFTVRTPTLEKVALKRKIVENSDRSYLVADKEKFDKRATIKINTLADYTGVITDKKFTEKELTALRKKRISVIAV</sequence>
<evidence type="ECO:0000313" key="6">
    <source>
        <dbReference type="EMBL" id="ERK04405.1"/>
    </source>
</evidence>
<dbReference type="PANTHER" id="PTHR30363:SF46">
    <property type="entry name" value="LYSR FAMILY TRANSCRIPTIONAL REGULATOR"/>
    <property type="match status" value="1"/>
</dbReference>
<dbReference type="PROSITE" id="PS00894">
    <property type="entry name" value="HTH_DEOR_1"/>
    <property type="match status" value="1"/>
</dbReference>
<dbReference type="InterPro" id="IPR018356">
    <property type="entry name" value="Tscrpt_reg_HTH_DeoR_CS"/>
</dbReference>
<dbReference type="Pfam" id="PF00455">
    <property type="entry name" value="DeoRC"/>
    <property type="match status" value="1"/>
</dbReference>
<comment type="caution">
    <text evidence="5">The sequence shown here is derived from an EMBL/GenBank/DDBJ whole genome shotgun (WGS) entry which is preliminary data.</text>
</comment>
<reference evidence="7 8" key="1">
    <citation type="submission" date="2013-08" db="EMBL/GenBank/DDBJ databases">
        <authorList>
            <person name="Durkin A.S."/>
            <person name="Haft D.R."/>
            <person name="McCorrison J."/>
            <person name="Torralba M."/>
            <person name="Gillis M."/>
            <person name="Haft D.H."/>
            <person name="Methe B."/>
            <person name="Sutton G."/>
            <person name="Nelson K.E."/>
        </authorList>
    </citation>
    <scope>NUCLEOTIDE SEQUENCE [LARGE SCALE GENOMIC DNA]</scope>
    <source>
        <strain evidence="6 8">ATCC 35536</strain>
        <strain evidence="5 7">VPI DR56BR1116</strain>
    </source>
</reference>
<dbReference type="InterPro" id="IPR050313">
    <property type="entry name" value="Carb_Metab_HTH_regulators"/>
</dbReference>
<keyword evidence="2" id="KW-0238">DNA-binding</keyword>
<keyword evidence="8" id="KW-1185">Reference proteome</keyword>
<dbReference type="EMBL" id="AUZJ01000058">
    <property type="protein sequence ID" value="ERF59776.1"/>
    <property type="molecule type" value="Genomic_DNA"/>
</dbReference>
<evidence type="ECO:0000256" key="3">
    <source>
        <dbReference type="ARBA" id="ARBA00023163"/>
    </source>
</evidence>
<feature type="domain" description="HTH deoR-type" evidence="4">
    <location>
        <begin position="10"/>
        <end position="65"/>
    </location>
</feature>
<dbReference type="RefSeq" id="WP_021331254.1">
    <property type="nucleotide sequence ID" value="NZ_AUZJ01000058.1"/>
</dbReference>
<organism evidence="5 7">
    <name type="scientific">Treponema socranskii subsp. socranskii VPI DR56BR1116 = ATCC 35536</name>
    <dbReference type="NCBI Taxonomy" id="1125725"/>
    <lineage>
        <taxon>Bacteria</taxon>
        <taxon>Pseudomonadati</taxon>
        <taxon>Spirochaetota</taxon>
        <taxon>Spirochaetia</taxon>
        <taxon>Spirochaetales</taxon>
        <taxon>Treponemataceae</taxon>
        <taxon>Treponema</taxon>
    </lineage>
</organism>
<evidence type="ECO:0000256" key="2">
    <source>
        <dbReference type="ARBA" id="ARBA00023125"/>
    </source>
</evidence>
<dbReference type="SUPFAM" id="SSF46785">
    <property type="entry name" value="Winged helix' DNA-binding domain"/>
    <property type="match status" value="1"/>
</dbReference>
<dbReference type="SUPFAM" id="SSF100950">
    <property type="entry name" value="NagB/RpiA/CoA transferase-like"/>
    <property type="match status" value="1"/>
</dbReference>
<dbReference type="AlphaFoldDB" id="U2MRX5"/>
<dbReference type="InterPro" id="IPR036390">
    <property type="entry name" value="WH_DNA-bd_sf"/>
</dbReference>
<dbReference type="OrthoDB" id="308679at2"/>
<evidence type="ECO:0000256" key="1">
    <source>
        <dbReference type="ARBA" id="ARBA00023015"/>
    </source>
</evidence>